<dbReference type="AlphaFoldDB" id="A0A2P7S5V4"/>
<keyword evidence="3" id="KW-1185">Reference proteome</keyword>
<dbReference type="Gene3D" id="3.40.630.30">
    <property type="match status" value="1"/>
</dbReference>
<dbReference type="OrthoDB" id="9797178at2"/>
<protein>
    <submittedName>
        <fullName evidence="2">GNAT family N-acetyltransferase</fullName>
    </submittedName>
</protein>
<dbReference type="InterPro" id="IPR000182">
    <property type="entry name" value="GNAT_dom"/>
</dbReference>
<dbReference type="PROSITE" id="PS51186">
    <property type="entry name" value="GNAT"/>
    <property type="match status" value="1"/>
</dbReference>
<gene>
    <name evidence="2" type="ORF">C7I85_21005</name>
</gene>
<accession>A0A2P7S5V4</accession>
<dbReference type="GO" id="GO:0016747">
    <property type="term" value="F:acyltransferase activity, transferring groups other than amino-acyl groups"/>
    <property type="evidence" value="ECO:0007669"/>
    <property type="project" value="InterPro"/>
</dbReference>
<dbReference type="EMBL" id="PXYL01000012">
    <property type="protein sequence ID" value="PSJ57854.1"/>
    <property type="molecule type" value="Genomic_DNA"/>
</dbReference>
<evidence type="ECO:0000313" key="3">
    <source>
        <dbReference type="Proteomes" id="UP000240653"/>
    </source>
</evidence>
<name>A0A2P7S5V4_9HYPH</name>
<comment type="caution">
    <text evidence="2">The sequence shown here is derived from an EMBL/GenBank/DDBJ whole genome shotgun (WGS) entry which is preliminary data.</text>
</comment>
<organism evidence="2 3">
    <name type="scientific">Pseudaminobacter soli</name>
    <name type="common">ex Li et al. 2025</name>
    <dbReference type="NCBI Taxonomy" id="1295366"/>
    <lineage>
        <taxon>Bacteria</taxon>
        <taxon>Pseudomonadati</taxon>
        <taxon>Pseudomonadota</taxon>
        <taxon>Alphaproteobacteria</taxon>
        <taxon>Hyphomicrobiales</taxon>
        <taxon>Phyllobacteriaceae</taxon>
        <taxon>Pseudaminobacter</taxon>
    </lineage>
</organism>
<dbReference type="InterPro" id="IPR016181">
    <property type="entry name" value="Acyl_CoA_acyltransferase"/>
</dbReference>
<proteinExistence type="predicted"/>
<dbReference type="SUPFAM" id="SSF55729">
    <property type="entry name" value="Acyl-CoA N-acyltransferases (Nat)"/>
    <property type="match status" value="1"/>
</dbReference>
<evidence type="ECO:0000259" key="1">
    <source>
        <dbReference type="PROSITE" id="PS51186"/>
    </source>
</evidence>
<dbReference type="Pfam" id="PF13527">
    <property type="entry name" value="Acetyltransf_9"/>
    <property type="match status" value="1"/>
</dbReference>
<dbReference type="CDD" id="cd04301">
    <property type="entry name" value="NAT_SF"/>
    <property type="match status" value="1"/>
</dbReference>
<dbReference type="InterPro" id="IPR050276">
    <property type="entry name" value="MshD_Acetyltransferase"/>
</dbReference>
<evidence type="ECO:0000313" key="2">
    <source>
        <dbReference type="EMBL" id="PSJ57854.1"/>
    </source>
</evidence>
<dbReference type="PANTHER" id="PTHR43617">
    <property type="entry name" value="L-AMINO ACID N-ACETYLTRANSFERASE"/>
    <property type="match status" value="1"/>
</dbReference>
<dbReference type="PANTHER" id="PTHR43617:SF2">
    <property type="entry name" value="UPF0039 PROTEIN SLL0451"/>
    <property type="match status" value="1"/>
</dbReference>
<feature type="domain" description="N-acetyltransferase" evidence="1">
    <location>
        <begin position="4"/>
        <end position="153"/>
    </location>
</feature>
<keyword evidence="2" id="KW-0808">Transferase</keyword>
<sequence>MSTVTVRQVTPEDRKAIFNVEERAFGRRHEADLVERVVADGEQLLELVAEKDGRIVGHVLFSRLLVDPDGTPFNAVSLAPLAVDPDYQGQGVGSALVQRGHELLQARGEKLSVVVGDPDYYGRFGYARAGAEKFKSDYQGDAMQALYWGEAPDSGQLAHPRAFAGW</sequence>
<dbReference type="RefSeq" id="WP_106725983.1">
    <property type="nucleotide sequence ID" value="NZ_PXYL01000012.1"/>
</dbReference>
<reference evidence="2 3" key="1">
    <citation type="submission" date="2018-03" db="EMBL/GenBank/DDBJ databases">
        <title>The draft genome of Mesorhizobium soli JCM 19897.</title>
        <authorList>
            <person name="Li L."/>
            <person name="Liu L."/>
            <person name="Liang L."/>
            <person name="Wang T."/>
            <person name="Zhang X."/>
        </authorList>
    </citation>
    <scope>NUCLEOTIDE SEQUENCE [LARGE SCALE GENOMIC DNA]</scope>
    <source>
        <strain evidence="2 3">JCM 19897</strain>
    </source>
</reference>
<dbReference type="Proteomes" id="UP000240653">
    <property type="component" value="Unassembled WGS sequence"/>
</dbReference>